<keyword evidence="17" id="KW-1185">Reference proteome</keyword>
<dbReference type="SUPFAM" id="SSF56112">
    <property type="entry name" value="Protein kinase-like (PK-like)"/>
    <property type="match status" value="1"/>
</dbReference>
<dbReference type="FunFam" id="3.30.200.20:FF:000039">
    <property type="entry name" value="receptor-like protein kinase FERONIA"/>
    <property type="match status" value="1"/>
</dbReference>
<reference evidence="16 17" key="1">
    <citation type="submission" date="2018-10" db="EMBL/GenBank/DDBJ databases">
        <title>A high-quality apple genome assembly.</title>
        <authorList>
            <person name="Hu J."/>
        </authorList>
    </citation>
    <scope>NUCLEOTIDE SEQUENCE [LARGE SCALE GENOMIC DNA]</scope>
    <source>
        <strain evidence="17">cv. HFTH1</strain>
        <tissue evidence="16">Young leaf</tissue>
    </source>
</reference>
<dbReference type="GO" id="GO:0005524">
    <property type="term" value="F:ATP binding"/>
    <property type="evidence" value="ECO:0007669"/>
    <property type="project" value="UniProtKB-UniRule"/>
</dbReference>
<evidence type="ECO:0000313" key="17">
    <source>
        <dbReference type="Proteomes" id="UP000290289"/>
    </source>
</evidence>
<accession>A0A498J7A3</accession>
<dbReference type="GO" id="GO:0016020">
    <property type="term" value="C:membrane"/>
    <property type="evidence" value="ECO:0007669"/>
    <property type="project" value="UniProtKB-SubCell"/>
</dbReference>
<keyword evidence="7" id="KW-0418">Kinase</keyword>
<feature type="binding site" evidence="12">
    <location>
        <position position="676"/>
    </location>
    <ligand>
        <name>ATP</name>
        <dbReference type="ChEBI" id="CHEBI:30616"/>
    </ligand>
</feature>
<dbReference type="FunFam" id="2.60.120.430:FF:000003">
    <property type="entry name" value="FERONIA receptor-like kinase"/>
    <property type="match status" value="1"/>
</dbReference>
<keyword evidence="5" id="KW-0732">Signal</keyword>
<dbReference type="Gene3D" id="1.10.510.10">
    <property type="entry name" value="Transferase(Phosphotransferase) domain 1"/>
    <property type="match status" value="1"/>
</dbReference>
<dbReference type="Gene3D" id="2.60.120.430">
    <property type="entry name" value="Galactose-binding lectin"/>
    <property type="match status" value="2"/>
</dbReference>
<keyword evidence="8 12" id="KW-0067">ATP-binding</keyword>
<dbReference type="EMBL" id="RDQH01000335">
    <property type="protein sequence ID" value="RXH89683.1"/>
    <property type="molecule type" value="Genomic_DNA"/>
</dbReference>
<evidence type="ECO:0000256" key="5">
    <source>
        <dbReference type="ARBA" id="ARBA00022729"/>
    </source>
</evidence>
<evidence type="ECO:0000256" key="3">
    <source>
        <dbReference type="ARBA" id="ARBA00022679"/>
    </source>
</evidence>
<name>A0A498J7A3_MALDO</name>
<evidence type="ECO:0000259" key="15">
    <source>
        <dbReference type="PROSITE" id="PS50011"/>
    </source>
</evidence>
<comment type="subcellular location">
    <subcellularLocation>
        <location evidence="1">Membrane</location>
        <topology evidence="1">Single-pass type I membrane protein</topology>
    </subcellularLocation>
</comment>
<dbReference type="InterPro" id="IPR045272">
    <property type="entry name" value="ANXUR1/2-like"/>
</dbReference>
<dbReference type="AlphaFoldDB" id="A0A498J7A3"/>
<evidence type="ECO:0000256" key="14">
    <source>
        <dbReference type="SAM" id="Phobius"/>
    </source>
</evidence>
<evidence type="ECO:0000256" key="4">
    <source>
        <dbReference type="ARBA" id="ARBA00022692"/>
    </source>
</evidence>
<dbReference type="InterPro" id="IPR008271">
    <property type="entry name" value="Ser/Thr_kinase_AS"/>
</dbReference>
<sequence>MDGGDEVESVNESDVGLISCSWEDSSELKNSRNTMLHNLLGKITGQQQDGESNIGKINGTVVLMKKNVLDFNDFNASVLDRVHELVGQRVSLQLISAVHGDPEKKNRAVQCLSVLKNDECAAKQSAVWAALREGRGTEGLTDITVHCGYSGQLFNQYDQRNWSGDINSKFTPIEVHRAAGGNTSMFKEAPRSFSVSQIPYSTVRLSRSEFTYRFNLTAGQKFIRLYFYLVSYPDFDRSKALFSVKASGFTLLDFNASVNADADGVETLYREFCINIEEEEQSLNITFTPSRSKASPDAYAFINGIEIVSMPPNLYYTAPEDLDIEIIGTENPIRVENNTAMETVYRINIGGRGLFFNKDTGMYRNWEGYLYEQTFLDNASFWFSAQPVNASLHLNFHLNFAKAPNYSAPEQVYKTGRSMGPDPTINQRHNLTWGFPVPPKFYYLVRLHFCELQPEIREIGDRVFLIYIANQTAETRADIIQWSGGNGIPTYRDYVVFMPPGTGNEEKVFLYVTLQANPQHWKTKSLDAILNGLEIFKLNETNGNLARPDPDPPHPHPQEVIPSSKNLSKSRTHFIAVVAGAVSAALVVFSVLGLLLVFRHRRKYVKGYVHSSRRAANSTKSRGGSTLPSDLCHYFSLKEIKAATENFNDTFIIGVGGFGNVYKGCIDGGATPVAIKRLKPESSQGANEFKTEIELPSQLRHRHLVSLIGYCTDKNEMALVYDYMSRGTLADNLYHSDNPPLAWGQRLQICIGAARGLHYLHSGAKGTIIHRDVKSTNILLDEKWVAKVSDFGLSKMGMTTASKTHISTMVKGSFGYLDPEYYRRQQLTEKSDVYSFGVVLWEVLCARPALMHKVEPREMNLAEWARFCHGEGTLDQIIDCNLKGKIEAECLNRFVEIAMSCIHDKGVERPSMNEVVRGLEFALQLHQKSIASNGDGGVSTEQGCASNESIQWCSGWGESSDSMTKTS</sequence>
<keyword evidence="3" id="KW-0808">Transferase</keyword>
<dbReference type="Pfam" id="PF07714">
    <property type="entry name" value="PK_Tyr_Ser-Thr"/>
    <property type="match status" value="1"/>
</dbReference>
<evidence type="ECO:0000256" key="13">
    <source>
        <dbReference type="SAM" id="MobiDB-lite"/>
    </source>
</evidence>
<evidence type="ECO:0000256" key="1">
    <source>
        <dbReference type="ARBA" id="ARBA00004479"/>
    </source>
</evidence>
<proteinExistence type="predicted"/>
<comment type="caution">
    <text evidence="16">The sequence shown here is derived from an EMBL/GenBank/DDBJ whole genome shotgun (WGS) entry which is preliminary data.</text>
</comment>
<evidence type="ECO:0000313" key="16">
    <source>
        <dbReference type="EMBL" id="RXH89683.1"/>
    </source>
</evidence>
<dbReference type="InterPro" id="IPR036392">
    <property type="entry name" value="PLAT/LH2_dom_sf"/>
</dbReference>
<keyword evidence="4 14" id="KW-0812">Transmembrane</keyword>
<dbReference type="InterPro" id="IPR001245">
    <property type="entry name" value="Ser-Thr/Tyr_kinase_cat_dom"/>
</dbReference>
<dbReference type="CDD" id="cd14066">
    <property type="entry name" value="STKc_IRAK"/>
    <property type="match status" value="1"/>
</dbReference>
<dbReference type="FunFam" id="2.60.120.430:FF:000007">
    <property type="entry name" value="FERONIA receptor-like kinase"/>
    <property type="match status" value="1"/>
</dbReference>
<feature type="region of interest" description="Disordered" evidence="13">
    <location>
        <begin position="542"/>
        <end position="564"/>
    </location>
</feature>
<dbReference type="STRING" id="3750.A0A498J7A3"/>
<dbReference type="InterPro" id="IPR024788">
    <property type="entry name" value="Malectin-like_Carb-bd_dom"/>
</dbReference>
<dbReference type="PROSITE" id="PS00107">
    <property type="entry name" value="PROTEIN_KINASE_ATP"/>
    <property type="match status" value="1"/>
</dbReference>
<evidence type="ECO:0000256" key="10">
    <source>
        <dbReference type="ARBA" id="ARBA00023136"/>
    </source>
</evidence>
<dbReference type="PROSITE" id="PS00108">
    <property type="entry name" value="PROTEIN_KINASE_ST"/>
    <property type="match status" value="1"/>
</dbReference>
<evidence type="ECO:0000256" key="7">
    <source>
        <dbReference type="ARBA" id="ARBA00022777"/>
    </source>
</evidence>
<dbReference type="Proteomes" id="UP000290289">
    <property type="component" value="Chromosome 9"/>
</dbReference>
<dbReference type="GO" id="GO:0010038">
    <property type="term" value="P:response to metal ion"/>
    <property type="evidence" value="ECO:0007669"/>
    <property type="project" value="UniProtKB-ARBA"/>
</dbReference>
<dbReference type="InterPro" id="IPR017441">
    <property type="entry name" value="Protein_kinase_ATP_BS"/>
</dbReference>
<dbReference type="Gene3D" id="3.30.200.20">
    <property type="entry name" value="Phosphorylase Kinase, domain 1"/>
    <property type="match status" value="1"/>
</dbReference>
<keyword evidence="9 14" id="KW-1133">Transmembrane helix</keyword>
<dbReference type="InterPro" id="IPR011009">
    <property type="entry name" value="Kinase-like_dom_sf"/>
</dbReference>
<dbReference type="GO" id="GO:0004674">
    <property type="term" value="F:protein serine/threonine kinase activity"/>
    <property type="evidence" value="ECO:0007669"/>
    <property type="project" value="UniProtKB-KW"/>
</dbReference>
<keyword evidence="11" id="KW-0325">Glycoprotein</keyword>
<keyword evidence="2" id="KW-0723">Serine/threonine-protein kinase</keyword>
<protein>
    <recommendedName>
        <fullName evidence="15">Protein kinase domain-containing protein</fullName>
    </recommendedName>
</protein>
<gene>
    <name evidence="16" type="ORF">DVH24_032040</name>
</gene>
<keyword evidence="10 14" id="KW-0472">Membrane</keyword>
<keyword evidence="6 12" id="KW-0547">Nucleotide-binding</keyword>
<evidence type="ECO:0000256" key="8">
    <source>
        <dbReference type="ARBA" id="ARBA00022840"/>
    </source>
</evidence>
<dbReference type="Pfam" id="PF12819">
    <property type="entry name" value="Malectin_like"/>
    <property type="match status" value="1"/>
</dbReference>
<dbReference type="Gene3D" id="2.60.60.20">
    <property type="entry name" value="PLAT/LH2 domain"/>
    <property type="match status" value="1"/>
</dbReference>
<evidence type="ECO:0000256" key="12">
    <source>
        <dbReference type="PROSITE-ProRule" id="PRU10141"/>
    </source>
</evidence>
<dbReference type="SMART" id="SM00220">
    <property type="entry name" value="S_TKc"/>
    <property type="match status" value="1"/>
</dbReference>
<dbReference type="PROSITE" id="PS50011">
    <property type="entry name" value="PROTEIN_KINASE_DOM"/>
    <property type="match status" value="1"/>
</dbReference>
<feature type="compositionally biased region" description="Basic and acidic residues" evidence="13">
    <location>
        <begin position="548"/>
        <end position="557"/>
    </location>
</feature>
<evidence type="ECO:0000256" key="6">
    <source>
        <dbReference type="ARBA" id="ARBA00022741"/>
    </source>
</evidence>
<feature type="domain" description="Protein kinase" evidence="15">
    <location>
        <begin position="647"/>
        <end position="922"/>
    </location>
</feature>
<feature type="transmembrane region" description="Helical" evidence="14">
    <location>
        <begin position="574"/>
        <end position="598"/>
    </location>
</feature>
<dbReference type="GO" id="GO:0004714">
    <property type="term" value="F:transmembrane receptor protein tyrosine kinase activity"/>
    <property type="evidence" value="ECO:0007669"/>
    <property type="project" value="InterPro"/>
</dbReference>
<dbReference type="FunFam" id="1.10.510.10:FF:000252">
    <property type="entry name" value="Receptor-like protein kinase FERONIA"/>
    <property type="match status" value="1"/>
</dbReference>
<evidence type="ECO:0000256" key="11">
    <source>
        <dbReference type="ARBA" id="ARBA00023180"/>
    </source>
</evidence>
<dbReference type="PANTHER" id="PTHR34590">
    <property type="entry name" value="OS03G0124300 PROTEIN-RELATED"/>
    <property type="match status" value="1"/>
</dbReference>
<dbReference type="InterPro" id="IPR000719">
    <property type="entry name" value="Prot_kinase_dom"/>
</dbReference>
<organism evidence="16 17">
    <name type="scientific">Malus domestica</name>
    <name type="common">Apple</name>
    <name type="synonym">Pyrus malus</name>
    <dbReference type="NCBI Taxonomy" id="3750"/>
    <lineage>
        <taxon>Eukaryota</taxon>
        <taxon>Viridiplantae</taxon>
        <taxon>Streptophyta</taxon>
        <taxon>Embryophyta</taxon>
        <taxon>Tracheophyta</taxon>
        <taxon>Spermatophyta</taxon>
        <taxon>Magnoliopsida</taxon>
        <taxon>eudicotyledons</taxon>
        <taxon>Gunneridae</taxon>
        <taxon>Pentapetalae</taxon>
        <taxon>rosids</taxon>
        <taxon>fabids</taxon>
        <taxon>Rosales</taxon>
        <taxon>Rosaceae</taxon>
        <taxon>Amygdaloideae</taxon>
        <taxon>Maleae</taxon>
        <taxon>Malus</taxon>
    </lineage>
</organism>
<evidence type="ECO:0000256" key="2">
    <source>
        <dbReference type="ARBA" id="ARBA00022527"/>
    </source>
</evidence>
<dbReference type="SUPFAM" id="SSF49723">
    <property type="entry name" value="Lipase/lipooxygenase domain (PLAT/LH2 domain)"/>
    <property type="match status" value="1"/>
</dbReference>
<dbReference type="PANTHER" id="PTHR34590:SF15">
    <property type="entry name" value="PROTEIN KINASE DOMAIN-CONTAINING PROTEIN"/>
    <property type="match status" value="1"/>
</dbReference>
<evidence type="ECO:0000256" key="9">
    <source>
        <dbReference type="ARBA" id="ARBA00022989"/>
    </source>
</evidence>